<organism evidence="3 4">
    <name type="scientific">Colwellia asteriadis</name>
    <dbReference type="NCBI Taxonomy" id="517723"/>
    <lineage>
        <taxon>Bacteria</taxon>
        <taxon>Pseudomonadati</taxon>
        <taxon>Pseudomonadota</taxon>
        <taxon>Gammaproteobacteria</taxon>
        <taxon>Alteromonadales</taxon>
        <taxon>Colwelliaceae</taxon>
        <taxon>Colwellia</taxon>
    </lineage>
</organism>
<evidence type="ECO:0000313" key="3">
    <source>
        <dbReference type="EMBL" id="GAA0812146.1"/>
    </source>
</evidence>
<evidence type="ECO:0000256" key="1">
    <source>
        <dbReference type="ARBA" id="ARBA00007734"/>
    </source>
</evidence>
<comment type="similarity">
    <text evidence="1">Belongs to the transglycosylase Slt family.</text>
</comment>
<dbReference type="PANTHER" id="PTHR37423:SF2">
    <property type="entry name" value="MEMBRANE-BOUND LYTIC MUREIN TRANSGLYCOSYLASE C"/>
    <property type="match status" value="1"/>
</dbReference>
<evidence type="ECO:0000259" key="2">
    <source>
        <dbReference type="Pfam" id="PF01464"/>
    </source>
</evidence>
<protein>
    <recommendedName>
        <fullName evidence="2">Transglycosylase SLT domain-containing protein</fullName>
    </recommendedName>
</protein>
<dbReference type="InterPro" id="IPR008258">
    <property type="entry name" value="Transglycosylase_SLT_dom_1"/>
</dbReference>
<dbReference type="InterPro" id="IPR023346">
    <property type="entry name" value="Lysozyme-like_dom_sf"/>
</dbReference>
<accession>A0ABP3WCZ4</accession>
<evidence type="ECO:0000313" key="4">
    <source>
        <dbReference type="Proteomes" id="UP001500021"/>
    </source>
</evidence>
<dbReference type="EMBL" id="BAAAFA010000001">
    <property type="protein sequence ID" value="GAA0812146.1"/>
    <property type="molecule type" value="Genomic_DNA"/>
</dbReference>
<dbReference type="PANTHER" id="PTHR37423">
    <property type="entry name" value="SOLUBLE LYTIC MUREIN TRANSGLYCOSYLASE-RELATED"/>
    <property type="match status" value="1"/>
</dbReference>
<sequence length="175" mass="19697">MTSFSDIAPINTHYETYRVDCYACEVNSLINWHRAKLYLTEHQEKINSAAQVNRIDPAFVRAIIHAESHFNEKAISKQGAQGLMQLMPRTAQSLGVTKPLDPEQNIYGGTRHLARLLKKYRGSHSLAAAAYNAGESAVKKYAGIPPFPETQVYVKRVNILLKRYIKSAPIQLTKN</sequence>
<keyword evidence="4" id="KW-1185">Reference proteome</keyword>
<name>A0ABP3WCZ4_9GAMM</name>
<reference evidence="4" key="1">
    <citation type="journal article" date="2019" name="Int. J. Syst. Evol. Microbiol.">
        <title>The Global Catalogue of Microorganisms (GCM) 10K type strain sequencing project: providing services to taxonomists for standard genome sequencing and annotation.</title>
        <authorList>
            <consortium name="The Broad Institute Genomics Platform"/>
            <consortium name="The Broad Institute Genome Sequencing Center for Infectious Disease"/>
            <person name="Wu L."/>
            <person name="Ma J."/>
        </authorList>
    </citation>
    <scope>NUCLEOTIDE SEQUENCE [LARGE SCALE GENOMIC DNA]</scope>
    <source>
        <strain evidence="4">JCM 15608</strain>
    </source>
</reference>
<dbReference type="Proteomes" id="UP001500021">
    <property type="component" value="Unassembled WGS sequence"/>
</dbReference>
<dbReference type="Pfam" id="PF01464">
    <property type="entry name" value="SLT"/>
    <property type="match status" value="1"/>
</dbReference>
<comment type="caution">
    <text evidence="3">The sequence shown here is derived from an EMBL/GenBank/DDBJ whole genome shotgun (WGS) entry which is preliminary data.</text>
</comment>
<feature type="domain" description="Transglycosylase SLT" evidence="2">
    <location>
        <begin position="46"/>
        <end position="144"/>
    </location>
</feature>
<dbReference type="Gene3D" id="1.10.530.10">
    <property type="match status" value="1"/>
</dbReference>
<dbReference type="CDD" id="cd00254">
    <property type="entry name" value="LT-like"/>
    <property type="match status" value="1"/>
</dbReference>
<gene>
    <name evidence="3" type="ORF">GCM10009111_05710</name>
</gene>
<proteinExistence type="inferred from homology"/>
<dbReference type="SUPFAM" id="SSF53955">
    <property type="entry name" value="Lysozyme-like"/>
    <property type="match status" value="1"/>
</dbReference>